<dbReference type="InterPro" id="IPR001714">
    <property type="entry name" value="Pept_M24_MAP"/>
</dbReference>
<dbReference type="NCBIfam" id="TIGR00500">
    <property type="entry name" value="met_pdase_I"/>
    <property type="match status" value="1"/>
</dbReference>
<dbReference type="SUPFAM" id="SSF55920">
    <property type="entry name" value="Creatinase/aminopeptidase"/>
    <property type="match status" value="1"/>
</dbReference>
<feature type="binding site" evidence="5">
    <location>
        <position position="188"/>
    </location>
    <ligand>
        <name>a divalent metal cation</name>
        <dbReference type="ChEBI" id="CHEBI:60240"/>
        <label>1</label>
    </ligand>
</feature>
<keyword evidence="3 5" id="KW-0479">Metal-binding</keyword>
<dbReference type="PANTHER" id="PTHR43330">
    <property type="entry name" value="METHIONINE AMINOPEPTIDASE"/>
    <property type="match status" value="1"/>
</dbReference>
<sequence length="331" mass="36550">MAFRLGPRSLCRAFRQQNSKWRKYSVQQLPGDYSVVLPKEPFVWGVSHIIPRPVPIHIPRPPYVKGDSPTINGLNHREVYEGDGRIALGSSEEMSLRKAALLARDALSYASTLVKVGVTTETIDTALHDWITAHEAYPSPLLYSGFPKSCCTSVNNILCHGVPDGRPLEDGDIVNIDVTVYVDRNHGDTSRTFLVGDVDEPGRRLVDITNNALDLAIQYCGPGKPFKGIGKVIHDHIRRSGNYCVSQRFTGHGIGSAFHRPPWILHHLNDEPGVMLPGHCFTIEPIVIEGPDPTDWTFPDGWAASTENCSRGAQAEHMVLITEDGYDVLTA</sequence>
<dbReference type="GO" id="GO:0004239">
    <property type="term" value="F:initiator methionyl aminopeptidase activity"/>
    <property type="evidence" value="ECO:0007669"/>
    <property type="project" value="UniProtKB-UniRule"/>
</dbReference>
<evidence type="ECO:0000256" key="4">
    <source>
        <dbReference type="ARBA" id="ARBA00022801"/>
    </source>
</evidence>
<evidence type="ECO:0000256" key="1">
    <source>
        <dbReference type="ARBA" id="ARBA00022438"/>
    </source>
</evidence>
<comment type="function">
    <text evidence="6">Cotranslationally removes the N-terminal methionine from nascent proteins. The N-terminal methionine is often cleaved when the second residue in the primary sequence is small and uncharged (Met-Ala-, Cys, Gly, Pro, Ser, Thr, or Val).</text>
</comment>
<feature type="binding site" evidence="5">
    <location>
        <position position="160"/>
    </location>
    <ligand>
        <name>substrate</name>
    </ligand>
</feature>
<dbReference type="PROSITE" id="PS00680">
    <property type="entry name" value="MAP_1"/>
    <property type="match status" value="1"/>
</dbReference>
<organism evidence="8 9">
    <name type="scientific">Thelephora terrestris</name>
    <dbReference type="NCBI Taxonomy" id="56493"/>
    <lineage>
        <taxon>Eukaryota</taxon>
        <taxon>Fungi</taxon>
        <taxon>Dikarya</taxon>
        <taxon>Basidiomycota</taxon>
        <taxon>Agaricomycotina</taxon>
        <taxon>Agaricomycetes</taxon>
        <taxon>Thelephorales</taxon>
        <taxon>Thelephoraceae</taxon>
        <taxon>Thelephora</taxon>
    </lineage>
</organism>
<gene>
    <name evidence="8" type="ORF">BJ322DRAFT_1073895</name>
</gene>
<dbReference type="Pfam" id="PF00557">
    <property type="entry name" value="Peptidase_M24"/>
    <property type="match status" value="1"/>
</dbReference>
<comment type="caution">
    <text evidence="8">The sequence shown here is derived from an EMBL/GenBank/DDBJ whole genome shotgun (WGS) entry which is preliminary data.</text>
</comment>
<reference evidence="8" key="2">
    <citation type="submission" date="2020-11" db="EMBL/GenBank/DDBJ databases">
        <authorList>
            <consortium name="DOE Joint Genome Institute"/>
            <person name="Kuo A."/>
            <person name="Miyauchi S."/>
            <person name="Kiss E."/>
            <person name="Drula E."/>
            <person name="Kohler A."/>
            <person name="Sanchez-Garcia M."/>
            <person name="Andreopoulos B."/>
            <person name="Barry K.W."/>
            <person name="Bonito G."/>
            <person name="Buee M."/>
            <person name="Carver A."/>
            <person name="Chen C."/>
            <person name="Cichocki N."/>
            <person name="Clum A."/>
            <person name="Culley D."/>
            <person name="Crous P.W."/>
            <person name="Fauchery L."/>
            <person name="Girlanda M."/>
            <person name="Hayes R."/>
            <person name="Keri Z."/>
            <person name="Labutti K."/>
            <person name="Lipzen A."/>
            <person name="Lombard V."/>
            <person name="Magnuson J."/>
            <person name="Maillard F."/>
            <person name="Morin E."/>
            <person name="Murat C."/>
            <person name="Nolan M."/>
            <person name="Ohm R."/>
            <person name="Pangilinan J."/>
            <person name="Pereira M."/>
            <person name="Perotto S."/>
            <person name="Peter M."/>
            <person name="Riley R."/>
            <person name="Sitrit Y."/>
            <person name="Stielow B."/>
            <person name="Szollosi G."/>
            <person name="Zifcakova L."/>
            <person name="Stursova M."/>
            <person name="Spatafora J.W."/>
            <person name="Tedersoo L."/>
            <person name="Vaario L.-M."/>
            <person name="Yamada A."/>
            <person name="Yan M."/>
            <person name="Wang P."/>
            <person name="Xu J."/>
            <person name="Bruns T."/>
            <person name="Baldrian P."/>
            <person name="Vilgalys R."/>
            <person name="Henrissat B."/>
            <person name="Grigoriev I.V."/>
            <person name="Hibbett D."/>
            <person name="Nagy L.G."/>
            <person name="Martin F.M."/>
        </authorList>
    </citation>
    <scope>NUCLEOTIDE SEQUENCE</scope>
    <source>
        <strain evidence="8">UH-Tt-Lm1</strain>
    </source>
</reference>
<feature type="binding site" evidence="5">
    <location>
        <position position="177"/>
    </location>
    <ligand>
        <name>a divalent metal cation</name>
        <dbReference type="ChEBI" id="CHEBI:60240"/>
        <label>1</label>
    </ligand>
</feature>
<feature type="binding site" evidence="5">
    <location>
        <position position="316"/>
    </location>
    <ligand>
        <name>a divalent metal cation</name>
        <dbReference type="ChEBI" id="CHEBI:60240"/>
        <label>1</label>
    </ligand>
</feature>
<dbReference type="EC" id="3.4.11.18" evidence="6"/>
<dbReference type="Gene3D" id="3.90.230.10">
    <property type="entry name" value="Creatinase/methionine aminopeptidase superfamily"/>
    <property type="match status" value="1"/>
</dbReference>
<feature type="binding site" evidence="5">
    <location>
        <position position="316"/>
    </location>
    <ligand>
        <name>a divalent metal cation</name>
        <dbReference type="ChEBI" id="CHEBI:60240"/>
        <label>2</label>
        <note>catalytic</note>
    </ligand>
</feature>
<dbReference type="AlphaFoldDB" id="A0A9P6HAP6"/>
<dbReference type="InterPro" id="IPR036005">
    <property type="entry name" value="Creatinase/aminopeptidase-like"/>
</dbReference>
<protein>
    <recommendedName>
        <fullName evidence="6">Methionine aminopeptidase</fullName>
        <ecNumber evidence="6">3.4.11.18</ecNumber>
    </recommendedName>
</protein>
<accession>A0A9P6HAP6</accession>
<comment type="cofactor">
    <cofactor evidence="5">
        <name>Co(2+)</name>
        <dbReference type="ChEBI" id="CHEBI:48828"/>
    </cofactor>
    <cofactor evidence="5">
        <name>Zn(2+)</name>
        <dbReference type="ChEBI" id="CHEBI:29105"/>
    </cofactor>
    <cofactor evidence="5">
        <name>Mn(2+)</name>
        <dbReference type="ChEBI" id="CHEBI:29035"/>
    </cofactor>
    <cofactor evidence="5">
        <name>Fe(2+)</name>
        <dbReference type="ChEBI" id="CHEBI:29033"/>
    </cofactor>
    <text evidence="5">Binds 2 divalent metal cations per subunit. Has a high-affinity and a low affinity metal-binding site. The true nature of the physiological cofactor is under debate. The enzyme is active with cobalt, zinc, manganese or divalent iron ions. Most likely, methionine aminopeptidases function as mononuclear Fe(2+)-metalloproteases under physiological conditions, and the catalytically relevant metal-binding site has been assigned to the histidine-containing high-affinity site.</text>
</comment>
<dbReference type="PANTHER" id="PTHR43330:SF8">
    <property type="entry name" value="METHIONINE AMINOPEPTIDASE 1D, MITOCHONDRIAL"/>
    <property type="match status" value="1"/>
</dbReference>
<feature type="binding site" evidence="5">
    <location>
        <position position="259"/>
    </location>
    <ligand>
        <name>substrate</name>
    </ligand>
</feature>
<feature type="binding site" evidence="5">
    <location>
        <position position="252"/>
    </location>
    <ligand>
        <name>a divalent metal cation</name>
        <dbReference type="ChEBI" id="CHEBI:60240"/>
        <label>2</label>
        <note>catalytic</note>
    </ligand>
</feature>
<dbReference type="OrthoDB" id="3209743at2759"/>
<proteinExistence type="inferred from homology"/>
<feature type="binding site" evidence="5">
    <location>
        <position position="284"/>
    </location>
    <ligand>
        <name>a divalent metal cation</name>
        <dbReference type="ChEBI" id="CHEBI:60240"/>
        <label>2</label>
        <note>catalytic</note>
    </ligand>
</feature>
<feature type="binding site" evidence="5">
    <location>
        <position position="188"/>
    </location>
    <ligand>
        <name>a divalent metal cation</name>
        <dbReference type="ChEBI" id="CHEBI:60240"/>
        <label>2</label>
        <note>catalytic</note>
    </ligand>
</feature>
<keyword evidence="2 5" id="KW-0645">Protease</keyword>
<reference evidence="8" key="1">
    <citation type="journal article" date="2020" name="Nat. Commun.">
        <title>Large-scale genome sequencing of mycorrhizal fungi provides insights into the early evolution of symbiotic traits.</title>
        <authorList>
            <person name="Miyauchi S."/>
            <person name="Kiss E."/>
            <person name="Kuo A."/>
            <person name="Drula E."/>
            <person name="Kohler A."/>
            <person name="Sanchez-Garcia M."/>
            <person name="Morin E."/>
            <person name="Andreopoulos B."/>
            <person name="Barry K.W."/>
            <person name="Bonito G."/>
            <person name="Buee M."/>
            <person name="Carver A."/>
            <person name="Chen C."/>
            <person name="Cichocki N."/>
            <person name="Clum A."/>
            <person name="Culley D."/>
            <person name="Crous P.W."/>
            <person name="Fauchery L."/>
            <person name="Girlanda M."/>
            <person name="Hayes R.D."/>
            <person name="Keri Z."/>
            <person name="LaButti K."/>
            <person name="Lipzen A."/>
            <person name="Lombard V."/>
            <person name="Magnuson J."/>
            <person name="Maillard F."/>
            <person name="Murat C."/>
            <person name="Nolan M."/>
            <person name="Ohm R.A."/>
            <person name="Pangilinan J."/>
            <person name="Pereira M.F."/>
            <person name="Perotto S."/>
            <person name="Peter M."/>
            <person name="Pfister S."/>
            <person name="Riley R."/>
            <person name="Sitrit Y."/>
            <person name="Stielow J.B."/>
            <person name="Szollosi G."/>
            <person name="Zifcakova L."/>
            <person name="Stursova M."/>
            <person name="Spatafora J.W."/>
            <person name="Tedersoo L."/>
            <person name="Vaario L.M."/>
            <person name="Yamada A."/>
            <person name="Yan M."/>
            <person name="Wang P."/>
            <person name="Xu J."/>
            <person name="Bruns T."/>
            <person name="Baldrian P."/>
            <person name="Vilgalys R."/>
            <person name="Dunand C."/>
            <person name="Henrissat B."/>
            <person name="Grigoriev I.V."/>
            <person name="Hibbett D."/>
            <person name="Nagy L.G."/>
            <person name="Martin F.M."/>
        </authorList>
    </citation>
    <scope>NUCLEOTIDE SEQUENCE</scope>
    <source>
        <strain evidence="8">UH-Tt-Lm1</strain>
    </source>
</reference>
<dbReference type="GO" id="GO:0046872">
    <property type="term" value="F:metal ion binding"/>
    <property type="evidence" value="ECO:0007669"/>
    <property type="project" value="UniProtKB-UniRule"/>
</dbReference>
<evidence type="ECO:0000256" key="6">
    <source>
        <dbReference type="RuleBase" id="RU003653"/>
    </source>
</evidence>
<comment type="similarity">
    <text evidence="5">Belongs to the peptidase M24A family. Methionine aminopeptidase type 1 subfamily.</text>
</comment>
<evidence type="ECO:0000256" key="5">
    <source>
        <dbReference type="HAMAP-Rule" id="MF_03174"/>
    </source>
</evidence>
<evidence type="ECO:0000259" key="7">
    <source>
        <dbReference type="Pfam" id="PF00557"/>
    </source>
</evidence>
<dbReference type="CDD" id="cd01086">
    <property type="entry name" value="MetAP1"/>
    <property type="match status" value="1"/>
</dbReference>
<dbReference type="PRINTS" id="PR00599">
    <property type="entry name" value="MAPEPTIDASE"/>
</dbReference>
<keyword evidence="1 5" id="KW-0031">Aminopeptidase</keyword>
<evidence type="ECO:0000313" key="8">
    <source>
        <dbReference type="EMBL" id="KAF9782994.1"/>
    </source>
</evidence>
<dbReference type="InterPro" id="IPR000994">
    <property type="entry name" value="Pept_M24"/>
</dbReference>
<evidence type="ECO:0000256" key="3">
    <source>
        <dbReference type="ARBA" id="ARBA00022723"/>
    </source>
</evidence>
<evidence type="ECO:0000313" key="9">
    <source>
        <dbReference type="Proteomes" id="UP000736335"/>
    </source>
</evidence>
<dbReference type="GO" id="GO:0006508">
    <property type="term" value="P:proteolysis"/>
    <property type="evidence" value="ECO:0007669"/>
    <property type="project" value="UniProtKB-KW"/>
</dbReference>
<dbReference type="InterPro" id="IPR002467">
    <property type="entry name" value="Pept_M24A_MAP1"/>
</dbReference>
<dbReference type="EMBL" id="WIUZ02000011">
    <property type="protein sequence ID" value="KAF9782994.1"/>
    <property type="molecule type" value="Genomic_DNA"/>
</dbReference>
<dbReference type="HAMAP" id="MF_01974">
    <property type="entry name" value="MetAP_1"/>
    <property type="match status" value="1"/>
</dbReference>
<dbReference type="Proteomes" id="UP000736335">
    <property type="component" value="Unassembled WGS sequence"/>
</dbReference>
<keyword evidence="9" id="KW-1185">Reference proteome</keyword>
<dbReference type="GO" id="GO:0070006">
    <property type="term" value="F:metalloaminopeptidase activity"/>
    <property type="evidence" value="ECO:0007669"/>
    <property type="project" value="UniProtKB-UniRule"/>
</dbReference>
<keyword evidence="4 5" id="KW-0378">Hydrolase</keyword>
<comment type="catalytic activity">
    <reaction evidence="5 6">
        <text>Release of N-terminal amino acids, preferentially methionine, from peptides and arylamides.</text>
        <dbReference type="EC" id="3.4.11.18"/>
    </reaction>
</comment>
<name>A0A9P6HAP6_9AGAM</name>
<evidence type="ECO:0000256" key="2">
    <source>
        <dbReference type="ARBA" id="ARBA00022670"/>
    </source>
</evidence>
<feature type="domain" description="Peptidase M24" evidence="7">
    <location>
        <begin position="96"/>
        <end position="323"/>
    </location>
</feature>